<feature type="transmembrane region" description="Helical" evidence="1">
    <location>
        <begin position="7"/>
        <end position="26"/>
    </location>
</feature>
<evidence type="ECO:0000313" key="2">
    <source>
        <dbReference type="EMBL" id="MBB2158534.1"/>
    </source>
</evidence>
<evidence type="ECO:0000313" key="3">
    <source>
        <dbReference type="Proteomes" id="UP000550787"/>
    </source>
</evidence>
<proteinExistence type="predicted"/>
<evidence type="ECO:0000256" key="1">
    <source>
        <dbReference type="SAM" id="Phobius"/>
    </source>
</evidence>
<feature type="transmembrane region" description="Helical" evidence="1">
    <location>
        <begin position="38"/>
        <end position="58"/>
    </location>
</feature>
<dbReference type="EMBL" id="JABEQG010000123">
    <property type="protein sequence ID" value="MBB2158534.1"/>
    <property type="molecule type" value="Genomic_DNA"/>
</dbReference>
<keyword evidence="1" id="KW-0472">Membrane</keyword>
<accession>A0A7W4NIT4</accession>
<reference evidence="2 3" key="1">
    <citation type="submission" date="2020-04" db="EMBL/GenBank/DDBJ databases">
        <title>Description of novel Gluconacetobacter.</title>
        <authorList>
            <person name="Sombolestani A."/>
        </authorList>
    </citation>
    <scope>NUCLEOTIDE SEQUENCE [LARGE SCALE GENOMIC DNA]</scope>
    <source>
        <strain evidence="2 3">LMG 7603</strain>
    </source>
</reference>
<dbReference type="AlphaFoldDB" id="A0A7W4NIT4"/>
<keyword evidence="1" id="KW-0812">Transmembrane</keyword>
<organism evidence="2 3">
    <name type="scientific">Gluconacetobacter diazotrophicus</name>
    <name type="common">Acetobacter diazotrophicus</name>
    <dbReference type="NCBI Taxonomy" id="33996"/>
    <lineage>
        <taxon>Bacteria</taxon>
        <taxon>Pseudomonadati</taxon>
        <taxon>Pseudomonadota</taxon>
        <taxon>Alphaproteobacteria</taxon>
        <taxon>Acetobacterales</taxon>
        <taxon>Acetobacteraceae</taxon>
        <taxon>Gluconacetobacter</taxon>
    </lineage>
</organism>
<dbReference type="Proteomes" id="UP000550787">
    <property type="component" value="Unassembled WGS sequence"/>
</dbReference>
<gene>
    <name evidence="2" type="ORF">HLH33_20035</name>
</gene>
<sequence>MKFEKLEIILSIIGGFCLLSAIPLVICMNHTTPRGDSANWLQAIVAILTLLGVIYAAIKSPIRKFFNRDNALLSVV</sequence>
<protein>
    <submittedName>
        <fullName evidence="2">Uncharacterized protein</fullName>
    </submittedName>
</protein>
<keyword evidence="1" id="KW-1133">Transmembrane helix</keyword>
<name>A0A7W4NIT4_GLUDI</name>
<comment type="caution">
    <text evidence="2">The sequence shown here is derived from an EMBL/GenBank/DDBJ whole genome shotgun (WGS) entry which is preliminary data.</text>
</comment>